<keyword evidence="5" id="KW-1185">Reference proteome</keyword>
<feature type="transmembrane region" description="Helical" evidence="3">
    <location>
        <begin position="464"/>
        <end position="482"/>
    </location>
</feature>
<protein>
    <submittedName>
        <fullName evidence="4">DUF4407 domain-containing protein</fullName>
    </submittedName>
</protein>
<keyword evidence="3" id="KW-0812">Transmembrane</keyword>
<dbReference type="InterPro" id="IPR025519">
    <property type="entry name" value="DUF4407"/>
</dbReference>
<keyword evidence="1" id="KW-0175">Coiled coil</keyword>
<comment type="caution">
    <text evidence="4">The sequence shown here is derived from an EMBL/GenBank/DDBJ whole genome shotgun (WGS) entry which is preliminary data.</text>
</comment>
<keyword evidence="3" id="KW-1133">Transmembrane helix</keyword>
<dbReference type="Pfam" id="PF14362">
    <property type="entry name" value="DUF4407"/>
    <property type="match status" value="1"/>
</dbReference>
<evidence type="ECO:0000256" key="1">
    <source>
        <dbReference type="SAM" id="Coils"/>
    </source>
</evidence>
<gene>
    <name evidence="4" type="ORF">ACFPIJ_21830</name>
</gene>
<dbReference type="EMBL" id="JBHSIU010000024">
    <property type="protein sequence ID" value="MFC5000466.1"/>
    <property type="molecule type" value="Genomic_DNA"/>
</dbReference>
<proteinExistence type="predicted"/>
<feature type="compositionally biased region" description="Basic and acidic residues" evidence="2">
    <location>
        <begin position="998"/>
        <end position="1020"/>
    </location>
</feature>
<evidence type="ECO:0000313" key="4">
    <source>
        <dbReference type="EMBL" id="MFC5000466.1"/>
    </source>
</evidence>
<organism evidence="4 5">
    <name type="scientific">Dactylosporangium cerinum</name>
    <dbReference type="NCBI Taxonomy" id="1434730"/>
    <lineage>
        <taxon>Bacteria</taxon>
        <taxon>Bacillati</taxon>
        <taxon>Actinomycetota</taxon>
        <taxon>Actinomycetes</taxon>
        <taxon>Micromonosporales</taxon>
        <taxon>Micromonosporaceae</taxon>
        <taxon>Dactylosporangium</taxon>
    </lineage>
</organism>
<feature type="region of interest" description="Disordered" evidence="2">
    <location>
        <begin position="362"/>
        <end position="396"/>
    </location>
</feature>
<name>A0ABV9W0K0_9ACTN</name>
<feature type="coiled-coil region" evidence="1">
    <location>
        <begin position="604"/>
        <end position="649"/>
    </location>
</feature>
<feature type="transmembrane region" description="Helical" evidence="3">
    <location>
        <begin position="503"/>
        <end position="526"/>
    </location>
</feature>
<dbReference type="SUPFAM" id="SSF53167">
    <property type="entry name" value="Purine and uridine phosphorylases"/>
    <property type="match status" value="1"/>
</dbReference>
<feature type="transmembrane region" description="Helical" evidence="3">
    <location>
        <begin position="433"/>
        <end position="458"/>
    </location>
</feature>
<evidence type="ECO:0000313" key="5">
    <source>
        <dbReference type="Proteomes" id="UP001595912"/>
    </source>
</evidence>
<accession>A0ABV9W0K0</accession>
<reference evidence="5" key="1">
    <citation type="journal article" date="2019" name="Int. J. Syst. Evol. Microbiol.">
        <title>The Global Catalogue of Microorganisms (GCM) 10K type strain sequencing project: providing services to taxonomists for standard genome sequencing and annotation.</title>
        <authorList>
            <consortium name="The Broad Institute Genomics Platform"/>
            <consortium name="The Broad Institute Genome Sequencing Center for Infectious Disease"/>
            <person name="Wu L."/>
            <person name="Ma J."/>
        </authorList>
    </citation>
    <scope>NUCLEOTIDE SEQUENCE [LARGE SCALE GENOMIC DNA]</scope>
    <source>
        <strain evidence="5">CGMCC 4.7152</strain>
    </source>
</reference>
<dbReference type="Proteomes" id="UP001595912">
    <property type="component" value="Unassembled WGS sequence"/>
</dbReference>
<evidence type="ECO:0000256" key="3">
    <source>
        <dbReference type="SAM" id="Phobius"/>
    </source>
</evidence>
<sequence length="1020" mass="109894">MTGQITIEFARARPRDTAQVPAVIEVLDEALAPAGPPRAMLMGGRLQLDVDPGIHAVIAHLPSGQRLTATVEVGDQHVADVRLDLGRMTPGPTWERVVALLDPGVAAVGEPHDDALAGAYVRLWRESDRTGAWLPLHLEPDESWTSPAKANWRFRPPDGRLLVQVGSRTAASRFAAARPQELLDVALFAEGDAVTVALSTGVDLADGIMAFLRRGALDHAALVCDTLADPEAAPPLIAAALAYQLLRTNDFDRLGQWSARFADALPWLPDAAIVDGWLRMEFARRDRVPPAVAATYALQRFQDAMRWGGPIYSEGLRLLADGVRLLQADRADADVTALAGTVEKFVMTADPTALTTTYFAEQPDRPLWPPDVDHDRPSGSGAAGMDHAPTNRPSTIDIAAPRRPRLGLGRRLLLWCSASDPALIETRVEYFRYAGIGLLLLVTSIVSGLLFVMTATAIFGGPSWGAVPFAVFWAAITFLLDRSIVAEPSDGTVRRTGQRWSAYVLRTLIAVVASLIMTESALLLIFHDEIRAEVAVAQEQRISQIARDTTDATDPRVAQLQEQIDRNDAMTSAADALVAEAAKRLQTELTGPGSTGIPGKGPYAEILQRQLDAATARRDQIAADVRVKNAALQNQITDLRREQDLAIRRQSDAIRTDNGLITQTAALNTFLQGQPSWLISSLPWLLQLLFLGIQLMPLSLKIGGRSSVYERRLRAQSATITYEAEQEVRAHQREVDLRGALVPQSRSAGLQRTRPITVLVLVDTNAEREATVDAARSITGRPANRVFLRHSTVFDLGAIGGVNALLIQHVPAAATDDEPLTASVIAEVAPDFLVLAGTCVGLRPGQRPGDIVLAGAVVTVPTSRAAAHPIAELVRHLASTLLLDRFITAEPPAGARVTVGTVVAAPTGLDREQLYDRVTGEIAAYEGDTAWFNDGIDWIMVRGVAAVDGQEPNDDGRGAAVVNAALFILSTIDSGALDATRWRPRADLTVREAAPAAGDERVADVETGQRLDPPPDARER</sequence>
<keyword evidence="3" id="KW-0472">Membrane</keyword>
<dbReference type="InterPro" id="IPR035994">
    <property type="entry name" value="Nucleoside_phosphorylase_sf"/>
</dbReference>
<dbReference type="Gene3D" id="3.40.50.1580">
    <property type="entry name" value="Nucleoside phosphorylase domain"/>
    <property type="match status" value="1"/>
</dbReference>
<dbReference type="RefSeq" id="WP_380117023.1">
    <property type="nucleotide sequence ID" value="NZ_JBHSIU010000024.1"/>
</dbReference>
<feature type="region of interest" description="Disordered" evidence="2">
    <location>
        <begin position="991"/>
        <end position="1020"/>
    </location>
</feature>
<evidence type="ECO:0000256" key="2">
    <source>
        <dbReference type="SAM" id="MobiDB-lite"/>
    </source>
</evidence>